<evidence type="ECO:0000256" key="4">
    <source>
        <dbReference type="ARBA" id="ARBA00022603"/>
    </source>
</evidence>
<dbReference type="Gene3D" id="1.20.120.1630">
    <property type="match status" value="1"/>
</dbReference>
<dbReference type="AlphaFoldDB" id="A0A7S1QYP4"/>
<comment type="catalytic activity">
    <reaction evidence="10">
        <text>[protein]-C-terminal S-[(2E,6E)-farnesyl]-L-cysteine + S-adenosyl-L-methionine = [protein]-C-terminal S-[(2E,6E)-farnesyl]-L-cysteine methyl ester + S-adenosyl-L-homocysteine</text>
        <dbReference type="Rhea" id="RHEA:21672"/>
        <dbReference type="Rhea" id="RHEA-COMP:12125"/>
        <dbReference type="Rhea" id="RHEA-COMP:12126"/>
        <dbReference type="ChEBI" id="CHEBI:57856"/>
        <dbReference type="ChEBI" id="CHEBI:59789"/>
        <dbReference type="ChEBI" id="CHEBI:90510"/>
        <dbReference type="ChEBI" id="CHEBI:90511"/>
        <dbReference type="EC" id="2.1.1.100"/>
    </reaction>
</comment>
<evidence type="ECO:0000256" key="7">
    <source>
        <dbReference type="ARBA" id="ARBA00022692"/>
    </source>
</evidence>
<keyword evidence="10" id="KW-0256">Endoplasmic reticulum</keyword>
<dbReference type="GO" id="GO:0004671">
    <property type="term" value="F:protein C-terminal S-isoprenylcysteine carboxyl O-methyltransferase activity"/>
    <property type="evidence" value="ECO:0007669"/>
    <property type="project" value="UniProtKB-EC"/>
</dbReference>
<evidence type="ECO:0000256" key="1">
    <source>
        <dbReference type="ARBA" id="ARBA00004141"/>
    </source>
</evidence>
<feature type="transmembrane region" description="Helical" evidence="10">
    <location>
        <begin position="50"/>
        <end position="72"/>
    </location>
</feature>
<organism evidence="11">
    <name type="scientific">Neobodo designis</name>
    <name type="common">Flagellated protozoan</name>
    <name type="synonym">Bodo designis</name>
    <dbReference type="NCBI Taxonomy" id="312471"/>
    <lineage>
        <taxon>Eukaryota</taxon>
        <taxon>Discoba</taxon>
        <taxon>Euglenozoa</taxon>
        <taxon>Kinetoplastea</taxon>
        <taxon>Metakinetoplastina</taxon>
        <taxon>Neobodonida</taxon>
        <taxon>Neobodo</taxon>
    </lineage>
</organism>
<proteinExistence type="inferred from homology"/>
<feature type="transmembrane region" description="Helical" evidence="10">
    <location>
        <begin position="190"/>
        <end position="209"/>
    </location>
</feature>
<feature type="transmembrane region" description="Helical" evidence="10">
    <location>
        <begin position="126"/>
        <end position="152"/>
    </location>
</feature>
<dbReference type="PROSITE" id="PS51564">
    <property type="entry name" value="SAM_ICMT"/>
    <property type="match status" value="1"/>
</dbReference>
<dbReference type="InterPro" id="IPR025770">
    <property type="entry name" value="PPMT_MeTrfase"/>
</dbReference>
<evidence type="ECO:0000313" key="11">
    <source>
        <dbReference type="EMBL" id="CAD9151942.1"/>
    </source>
</evidence>
<sequence>MGVFQDSWNRWRPMVSERTEIALTAFGLGFVAAVSFTCIALHLFAGASAWVYAFGAYLFTVVAVFHMSEFVVAAEYRPHDASPRSFMIFHSPAFLIANGVAWFEFVVCGCWLRLSYHPEPTTASVTFFTLVALGSYAVRVLAMVQCGSNFALMVETSKRPQHRLVTHGVYAYLRHPSYFGWFWYAITTQLIALNPVCFVLFVAASWYFFNDRIRDEEAILASERFFGAEYVAYRKRTSVGIPWIG</sequence>
<gene>
    <name evidence="11" type="ORF">NDES1114_LOCUS33325</name>
</gene>
<comment type="similarity">
    <text evidence="2 10">Belongs to the class VI-like SAM-binding methyltransferase superfamily. Isoprenylcysteine carboxyl methyltransferase family.</text>
</comment>
<reference evidence="11" key="1">
    <citation type="submission" date="2021-01" db="EMBL/GenBank/DDBJ databases">
        <authorList>
            <person name="Corre E."/>
            <person name="Pelletier E."/>
            <person name="Niang G."/>
            <person name="Scheremetjew M."/>
            <person name="Finn R."/>
            <person name="Kale V."/>
            <person name="Holt S."/>
            <person name="Cochrane G."/>
            <person name="Meng A."/>
            <person name="Brown T."/>
            <person name="Cohen L."/>
        </authorList>
    </citation>
    <scope>NUCLEOTIDE SEQUENCE</scope>
    <source>
        <strain evidence="11">CCAP 1951/1</strain>
    </source>
</reference>
<name>A0A7S1QYP4_NEODS</name>
<dbReference type="GO" id="GO:0032259">
    <property type="term" value="P:methylation"/>
    <property type="evidence" value="ECO:0007669"/>
    <property type="project" value="UniProtKB-KW"/>
</dbReference>
<dbReference type="PANTHER" id="PTHR12714">
    <property type="entry name" value="PROTEIN-S ISOPRENYLCYSTEINE O-METHYLTRANSFERASE"/>
    <property type="match status" value="1"/>
</dbReference>
<protein>
    <recommendedName>
        <fullName evidence="3 10">Protein-S-isoprenylcysteine O-methyltransferase</fullName>
        <ecNumber evidence="3 10">2.1.1.100</ecNumber>
    </recommendedName>
</protein>
<evidence type="ECO:0000256" key="6">
    <source>
        <dbReference type="ARBA" id="ARBA00022691"/>
    </source>
</evidence>
<evidence type="ECO:0000256" key="10">
    <source>
        <dbReference type="RuleBase" id="RU362022"/>
    </source>
</evidence>
<feature type="transmembrane region" description="Helical" evidence="10">
    <location>
        <begin position="93"/>
        <end position="114"/>
    </location>
</feature>
<dbReference type="GO" id="GO:0005789">
    <property type="term" value="C:endoplasmic reticulum membrane"/>
    <property type="evidence" value="ECO:0007669"/>
    <property type="project" value="UniProtKB-SubCell"/>
</dbReference>
<keyword evidence="5" id="KW-0808">Transferase</keyword>
<dbReference type="EC" id="2.1.1.100" evidence="3 10"/>
<keyword evidence="7 10" id="KW-0812">Transmembrane</keyword>
<comment type="subcellular location">
    <subcellularLocation>
        <location evidence="10">Endoplasmic reticulum membrane</location>
        <topology evidence="10">Multi-pass membrane protein</topology>
    </subcellularLocation>
    <subcellularLocation>
        <location evidence="1">Membrane</location>
        <topology evidence="1">Multi-pass membrane protein</topology>
    </subcellularLocation>
</comment>
<dbReference type="Pfam" id="PF04140">
    <property type="entry name" value="ICMT"/>
    <property type="match status" value="1"/>
</dbReference>
<keyword evidence="9 10" id="KW-0472">Membrane</keyword>
<evidence type="ECO:0000256" key="9">
    <source>
        <dbReference type="ARBA" id="ARBA00023136"/>
    </source>
</evidence>
<evidence type="ECO:0000256" key="3">
    <source>
        <dbReference type="ARBA" id="ARBA00012151"/>
    </source>
</evidence>
<keyword evidence="8 10" id="KW-1133">Transmembrane helix</keyword>
<feature type="transmembrane region" description="Helical" evidence="10">
    <location>
        <begin position="21"/>
        <end position="44"/>
    </location>
</feature>
<accession>A0A7S1QYP4</accession>
<evidence type="ECO:0000256" key="8">
    <source>
        <dbReference type="ARBA" id="ARBA00022989"/>
    </source>
</evidence>
<dbReference type="PANTHER" id="PTHR12714:SF9">
    <property type="entry name" value="PROTEIN-S-ISOPRENYLCYSTEINE O-METHYLTRANSFERASE"/>
    <property type="match status" value="1"/>
</dbReference>
<evidence type="ECO:0000256" key="2">
    <source>
        <dbReference type="ARBA" id="ARBA00009140"/>
    </source>
</evidence>
<dbReference type="EMBL" id="HBGF01049783">
    <property type="protein sequence ID" value="CAD9151942.1"/>
    <property type="molecule type" value="Transcribed_RNA"/>
</dbReference>
<keyword evidence="4 10" id="KW-0489">Methyltransferase</keyword>
<evidence type="ECO:0000256" key="5">
    <source>
        <dbReference type="ARBA" id="ARBA00022679"/>
    </source>
</evidence>
<dbReference type="InterPro" id="IPR007269">
    <property type="entry name" value="ICMT_MeTrfase"/>
</dbReference>
<keyword evidence="6 10" id="KW-0949">S-adenosyl-L-methionine</keyword>